<proteinExistence type="predicted"/>
<name>A0A480F465_PIG</name>
<feature type="transmembrane region" description="Helical" evidence="1">
    <location>
        <begin position="163"/>
        <end position="183"/>
    </location>
</feature>
<dbReference type="EMBL" id="DQIR01039324">
    <property type="protein sequence ID" value="HCZ94799.1"/>
    <property type="molecule type" value="Transcribed_RNA"/>
</dbReference>
<feature type="transmembrane region" description="Helical" evidence="1">
    <location>
        <begin position="41"/>
        <end position="59"/>
    </location>
</feature>
<keyword evidence="1" id="KW-1133">Transmembrane helix</keyword>
<evidence type="ECO:0000313" key="2">
    <source>
        <dbReference type="EMBL" id="HCZ94799.1"/>
    </source>
</evidence>
<organism evidence="2">
    <name type="scientific">Sus scrofa</name>
    <name type="common">Pig</name>
    <dbReference type="NCBI Taxonomy" id="9823"/>
    <lineage>
        <taxon>Eukaryota</taxon>
        <taxon>Metazoa</taxon>
        <taxon>Chordata</taxon>
        <taxon>Craniata</taxon>
        <taxon>Vertebrata</taxon>
        <taxon>Euteleostomi</taxon>
        <taxon>Mammalia</taxon>
        <taxon>Eutheria</taxon>
        <taxon>Laurasiatheria</taxon>
        <taxon>Artiodactyla</taxon>
        <taxon>Suina</taxon>
        <taxon>Suidae</taxon>
        <taxon>Sus</taxon>
    </lineage>
</organism>
<dbReference type="AlphaFoldDB" id="A0A480F465"/>
<protein>
    <submittedName>
        <fullName evidence="2">Phosphatidylcholine transfer protein isoform X1</fullName>
    </submittedName>
</protein>
<keyword evidence="1" id="KW-0472">Membrane</keyword>
<keyword evidence="1" id="KW-0812">Transmembrane</keyword>
<accession>A0A480F465</accession>
<reference evidence="2" key="1">
    <citation type="journal article" date="2019" name="PeerJ">
        <title>Genes of the pig, Sus scrofa, reconstructed with EvidentialGene.</title>
        <authorList>
            <person name="Gilbert D.G."/>
        </authorList>
    </citation>
    <scope>NUCLEOTIDE SEQUENCE</scope>
</reference>
<evidence type="ECO:0000256" key="1">
    <source>
        <dbReference type="SAM" id="Phobius"/>
    </source>
</evidence>
<dbReference type="EMBL" id="DQIR01087196">
    <property type="protein sequence ID" value="HDA42672.1"/>
    <property type="molecule type" value="Transcribed_RNA"/>
</dbReference>
<sequence length="184" mass="20696">MLRKKVLESVQASEDRKVKGRLSFSSRGTSRDIIPWTQGSPLPLLGFLAIVLTGFRHVFQEVRNSTLGSPVNEPGWNLATGVIEVTHKNFASLFAVTLNCQALLVLLHPNHTRLLWKLQHRGAPGQDHKDLLPFKVQLSPLPHIDIISVGHGKRVLYFPVDHCLSVAFFFIEFFNVFVPLFPIV</sequence>